<sequence>MIENVTDDLLQRALESLSNRSMKDVRLPYTVIPSFYDLKLQVHLHQGKPETFFFNGSVTIKIYCSISTKHFFVHAHSRLNISLDKISISILSGDGNTHGNIDLKNISYEEDLEWYRIELVHSLQPFTYYELTFGQFRSALNDELKGWYLSKYIENGTYKYLATSQLQPTDARRVFPCWDEPGFKAQFQVSLIRQKDYHSLSNMALESTKELHDNWYLDKYEPSVNMSTYLLAFVVSQFASIRGIDSKGRNFTVWTRSDKINSAKYALETGKKIIGFFEEYFELPYPLRKTDMVAVPDFAAGAMENWGLMIYREATMLWDPEFGTAATQQKVATVISHEVAHQWFGNLVTLNWWDDLWLNEGFASFAEYIGVDHVHPEWGMGASVLRMMESFMGRNTFRAGVKAAKRAGKDVNVKAVMDTWMKQMNYPLVIIQRNADGQFQFVQKHYLEPQDAKSPKNPSPYNFTWKIPLTYGSAKTINWDETDVIWMMNSKSLFSLSHSIVIWGLDIENRISDSIVIWGLDIENRISETMTQTLDVAENSWYLFNIKQAGFYRVHYADNNWELLTEQLYKDHRAIPLHSRTQILDDLFNLANMLRLTLTRLACQAEHHSCVKMATEYYRNWMLNPSQNLIPPSLRPAVYCTAIRIGGQKEWEFLKQRLLEVDIKEDEKNSILQALSCSRDMWIVRLHLEWVIKNNQKDPQDLLDALSSVALYPIGQTLLWEHIREAWRFIMNEGRNATRPSAKAASSDDLNDICKYHQTANFGRHNECVLTVILKILSKRHYTLNNIPDQEEVLAMQNSGQKLLENHVLKRGLNDLFKRSKENMKWTKTHRDVINTLTTSVTENIGDDNNVSIHSSEDFRLPRTLFPHLYDLSIQVHLHDNKSQAFFFNGSVTIKVFCNVSTTEFFVHASDNLNVSLDQIHFTVWARPDKIRSAEYALDIGIKLLGYFEDYFDIPYSLPKMDMIAIPNSSITAMENWGLITYDENKMLWDAENGSINTLIDVTFSVSHKLAHQDELFILDELMLALDVDTLMLSRPVIYPANTAIRIITMFDLITYDKRYLIQNQYKNTDEKDLWKALSECSLLYPLLHPDTPGEYQSLMGQQER</sequence>
<evidence type="ECO:0000256" key="2">
    <source>
        <dbReference type="ARBA" id="ARBA00010136"/>
    </source>
</evidence>
<dbReference type="STRING" id="6185.A0A095B0A9"/>
<dbReference type="FunFam" id="2.60.40.1730:FF:000012">
    <property type="entry name" value="Aminopeptidase N"/>
    <property type="match status" value="1"/>
</dbReference>
<evidence type="ECO:0000256" key="5">
    <source>
        <dbReference type="ARBA" id="ARBA00022723"/>
    </source>
</evidence>
<name>A0A095B0A9_SCHHA</name>
<evidence type="ECO:0000256" key="7">
    <source>
        <dbReference type="ARBA" id="ARBA00022833"/>
    </source>
</evidence>
<dbReference type="SUPFAM" id="SSF63737">
    <property type="entry name" value="Leukotriene A4 hydrolase N-terminal domain"/>
    <property type="match status" value="1"/>
</dbReference>
<keyword evidence="7 14" id="KW-0862">Zinc</keyword>
<dbReference type="Pfam" id="PF17900">
    <property type="entry name" value="Peptidase_M1_N"/>
    <property type="match status" value="1"/>
</dbReference>
<feature type="binding site" evidence="14">
    <location>
        <position position="341"/>
    </location>
    <ligand>
        <name>Zn(2+)</name>
        <dbReference type="ChEBI" id="CHEBI:29105"/>
        <note>catalytic</note>
    </ligand>
</feature>
<evidence type="ECO:0000256" key="6">
    <source>
        <dbReference type="ARBA" id="ARBA00022801"/>
    </source>
</evidence>
<reference evidence="18" key="1">
    <citation type="journal article" date="2012" name="Nat. Genet.">
        <title>Whole-genome sequence of Schistosoma haematobium.</title>
        <authorList>
            <person name="Young N.D."/>
            <person name="Jex A.R."/>
            <person name="Li B."/>
            <person name="Liu S."/>
            <person name="Yang L."/>
            <person name="Xiong Z."/>
            <person name="Li Y."/>
            <person name="Cantacessi C."/>
            <person name="Hall R.S."/>
            <person name="Xu X."/>
            <person name="Chen F."/>
            <person name="Wu X."/>
            <person name="Zerlotini A."/>
            <person name="Oliveira G."/>
            <person name="Hofmann A."/>
            <person name="Zhang G."/>
            <person name="Fang X."/>
            <person name="Kang Y."/>
            <person name="Campbell B.E."/>
            <person name="Loukas A."/>
            <person name="Ranganathan S."/>
            <person name="Rollinson D."/>
            <person name="Rinaldi G."/>
            <person name="Brindley P.J."/>
            <person name="Yang H."/>
            <person name="Wang J."/>
            <person name="Wang J."/>
            <person name="Gasser R.B."/>
        </authorList>
    </citation>
    <scope>NUCLEOTIDE SEQUENCE [LARGE SCALE GENOMIC DNA]</scope>
</reference>
<dbReference type="Gene3D" id="1.10.390.10">
    <property type="entry name" value="Neutral Protease Domain 2"/>
    <property type="match status" value="2"/>
</dbReference>
<evidence type="ECO:0000256" key="13">
    <source>
        <dbReference type="PIRSR" id="PIRSR634016-1"/>
    </source>
</evidence>
<comment type="similarity">
    <text evidence="2">Belongs to the peptidase M1 family.</text>
</comment>
<keyword evidence="10" id="KW-0482">Metalloprotease</keyword>
<keyword evidence="11" id="KW-0472">Membrane</keyword>
<dbReference type="PRINTS" id="PR00756">
    <property type="entry name" value="ALADIPTASE"/>
</dbReference>
<keyword evidence="6" id="KW-0378">Hydrolase</keyword>
<dbReference type="CDD" id="cd09601">
    <property type="entry name" value="M1_APN-Q_like"/>
    <property type="match status" value="1"/>
</dbReference>
<dbReference type="MEROPS" id="M01.A11"/>
<feature type="domain" description="ERAP1-like C-terminal" evidence="16">
    <location>
        <begin position="592"/>
        <end position="731"/>
    </location>
</feature>
<dbReference type="EMBL" id="KL251487">
    <property type="protein sequence ID" value="KGB40496.1"/>
    <property type="molecule type" value="Genomic_DNA"/>
</dbReference>
<evidence type="ECO:0000256" key="10">
    <source>
        <dbReference type="ARBA" id="ARBA00023049"/>
    </source>
</evidence>
<organism evidence="18">
    <name type="scientific">Schistosoma haematobium</name>
    <name type="common">Blood fluke</name>
    <dbReference type="NCBI Taxonomy" id="6185"/>
    <lineage>
        <taxon>Eukaryota</taxon>
        <taxon>Metazoa</taxon>
        <taxon>Spiralia</taxon>
        <taxon>Lophotrochozoa</taxon>
        <taxon>Platyhelminthes</taxon>
        <taxon>Trematoda</taxon>
        <taxon>Digenea</taxon>
        <taxon>Strigeidida</taxon>
        <taxon>Schistosomatoidea</taxon>
        <taxon>Schistosomatidae</taxon>
        <taxon>Schistosoma</taxon>
    </lineage>
</organism>
<feature type="domain" description="Peptidase M1 membrane alanine aminopeptidase" evidence="15">
    <location>
        <begin position="265"/>
        <end position="397"/>
    </location>
</feature>
<evidence type="ECO:0000256" key="12">
    <source>
        <dbReference type="ARBA" id="ARBA00023180"/>
    </source>
</evidence>
<comment type="subcellular location">
    <subcellularLocation>
        <location evidence="1">Membrane</location>
        <topology evidence="1">Single-pass type II membrane protein</topology>
    </subcellularLocation>
</comment>
<evidence type="ECO:0000259" key="16">
    <source>
        <dbReference type="Pfam" id="PF11838"/>
    </source>
</evidence>
<evidence type="ECO:0000256" key="1">
    <source>
        <dbReference type="ARBA" id="ARBA00004606"/>
    </source>
</evidence>
<dbReference type="GO" id="GO:0008270">
    <property type="term" value="F:zinc ion binding"/>
    <property type="evidence" value="ECO:0007669"/>
    <property type="project" value="InterPro"/>
</dbReference>
<feature type="active site" description="Proton acceptor" evidence="13">
    <location>
        <position position="338"/>
    </location>
</feature>
<evidence type="ECO:0000256" key="3">
    <source>
        <dbReference type="ARBA" id="ARBA00022670"/>
    </source>
</evidence>
<keyword evidence="12" id="KW-0325">Glycoprotein</keyword>
<dbReference type="Gene3D" id="1.10.3480.20">
    <property type="match status" value="1"/>
</dbReference>
<dbReference type="GO" id="GO:0043171">
    <property type="term" value="P:peptide catabolic process"/>
    <property type="evidence" value="ECO:0007669"/>
    <property type="project" value="TreeGrafter"/>
</dbReference>
<dbReference type="GO" id="GO:0042277">
    <property type="term" value="F:peptide binding"/>
    <property type="evidence" value="ECO:0007669"/>
    <property type="project" value="TreeGrafter"/>
</dbReference>
<dbReference type="InterPro" id="IPR001930">
    <property type="entry name" value="Peptidase_M1"/>
</dbReference>
<dbReference type="InterPro" id="IPR042097">
    <property type="entry name" value="Aminopeptidase_N-like_N_sf"/>
</dbReference>
<feature type="domain" description="Peptidase M1 membrane alanine aminopeptidase" evidence="15">
    <location>
        <begin position="936"/>
        <end position="1013"/>
    </location>
</feature>
<keyword evidence="5 14" id="KW-0479">Metal-binding</keyword>
<evidence type="ECO:0000256" key="9">
    <source>
        <dbReference type="ARBA" id="ARBA00022989"/>
    </source>
</evidence>
<feature type="binding site" evidence="14">
    <location>
        <position position="337"/>
    </location>
    <ligand>
        <name>Zn(2+)</name>
        <dbReference type="ChEBI" id="CHEBI:29105"/>
        <note>catalytic</note>
    </ligand>
</feature>
<comment type="cofactor">
    <cofactor evidence="14">
        <name>Zn(2+)</name>
        <dbReference type="ChEBI" id="CHEBI:29105"/>
    </cofactor>
    <text evidence="14">Binds 1 zinc ion per subunit.</text>
</comment>
<keyword evidence="8" id="KW-0735">Signal-anchor</keyword>
<dbReference type="GO" id="GO:0016020">
    <property type="term" value="C:membrane"/>
    <property type="evidence" value="ECO:0007669"/>
    <property type="project" value="UniProtKB-SubCell"/>
</dbReference>
<dbReference type="InterPro" id="IPR045357">
    <property type="entry name" value="Aminopeptidase_N-like_N"/>
</dbReference>
<dbReference type="GO" id="GO:0005737">
    <property type="term" value="C:cytoplasm"/>
    <property type="evidence" value="ECO:0007669"/>
    <property type="project" value="TreeGrafter"/>
</dbReference>
<dbReference type="AlphaFoldDB" id="A0A095B0A9"/>
<dbReference type="InterPro" id="IPR034016">
    <property type="entry name" value="M1_APN-typ"/>
</dbReference>
<evidence type="ECO:0000259" key="15">
    <source>
        <dbReference type="Pfam" id="PF01433"/>
    </source>
</evidence>
<accession>A0A095B0A9</accession>
<dbReference type="InterPro" id="IPR027268">
    <property type="entry name" value="Peptidase_M4/M1_CTD_sf"/>
</dbReference>
<gene>
    <name evidence="18" type="ORF">MS3_08968</name>
</gene>
<dbReference type="InterPro" id="IPR050344">
    <property type="entry name" value="Peptidase_M1_aminopeptidases"/>
</dbReference>
<protein>
    <submittedName>
        <fullName evidence="18">Aminopeptidase N</fullName>
    </submittedName>
</protein>
<dbReference type="Pfam" id="PF11838">
    <property type="entry name" value="ERAP1_C"/>
    <property type="match status" value="1"/>
</dbReference>
<keyword evidence="9" id="KW-1133">Transmembrane helix</keyword>
<dbReference type="InterPro" id="IPR014782">
    <property type="entry name" value="Peptidase_M1_dom"/>
</dbReference>
<proteinExistence type="inferred from homology"/>
<evidence type="ECO:0000259" key="17">
    <source>
        <dbReference type="Pfam" id="PF17900"/>
    </source>
</evidence>
<dbReference type="GO" id="GO:0070006">
    <property type="term" value="F:metalloaminopeptidase activity"/>
    <property type="evidence" value="ECO:0007669"/>
    <property type="project" value="TreeGrafter"/>
</dbReference>
<dbReference type="Pfam" id="PF01433">
    <property type="entry name" value="Peptidase_M1"/>
    <property type="match status" value="2"/>
</dbReference>
<feature type="domain" description="Aminopeptidase N-like N-terminal" evidence="17">
    <location>
        <begin position="33"/>
        <end position="230"/>
    </location>
</feature>
<dbReference type="SUPFAM" id="SSF55486">
    <property type="entry name" value="Metalloproteases ('zincins'), catalytic domain"/>
    <property type="match status" value="2"/>
</dbReference>
<evidence type="ECO:0000256" key="4">
    <source>
        <dbReference type="ARBA" id="ARBA00022692"/>
    </source>
</evidence>
<dbReference type="FunFam" id="1.10.390.10:FF:000033">
    <property type="entry name" value="Endoplasmic reticulum aminopeptidase 1b"/>
    <property type="match status" value="2"/>
</dbReference>
<dbReference type="Gene3D" id="2.60.40.1730">
    <property type="entry name" value="tricorn interacting facor f3 domain"/>
    <property type="match status" value="1"/>
</dbReference>
<evidence type="ECO:0000256" key="8">
    <source>
        <dbReference type="ARBA" id="ARBA00022968"/>
    </source>
</evidence>
<evidence type="ECO:0000256" key="11">
    <source>
        <dbReference type="ARBA" id="ARBA00023136"/>
    </source>
</evidence>
<evidence type="ECO:0000313" key="18">
    <source>
        <dbReference type="EMBL" id="KGB40496.1"/>
    </source>
</evidence>
<evidence type="ECO:0000256" key="14">
    <source>
        <dbReference type="PIRSR" id="PIRSR634016-3"/>
    </source>
</evidence>
<dbReference type="Gene3D" id="2.60.40.1910">
    <property type="match status" value="1"/>
</dbReference>
<keyword evidence="4" id="KW-0812">Transmembrane</keyword>
<dbReference type="InterPro" id="IPR024571">
    <property type="entry name" value="ERAP1-like_C_dom"/>
</dbReference>
<dbReference type="PANTHER" id="PTHR11533:SF294">
    <property type="entry name" value="THYROTROPIN-RELEASING HORMONE-DEGRADING ECTOENZYME"/>
    <property type="match status" value="1"/>
</dbReference>
<dbReference type="PANTHER" id="PTHR11533">
    <property type="entry name" value="PROTEASE M1 ZINC METALLOPROTEASE"/>
    <property type="match status" value="1"/>
</dbReference>
<dbReference type="GO" id="GO:0006508">
    <property type="term" value="P:proteolysis"/>
    <property type="evidence" value="ECO:0007669"/>
    <property type="project" value="UniProtKB-KW"/>
</dbReference>
<keyword evidence="3" id="KW-0645">Protease</keyword>
<keyword evidence="18" id="KW-0031">Aminopeptidase</keyword>
<dbReference type="Gene3D" id="1.25.50.20">
    <property type="match status" value="1"/>
</dbReference>
<dbReference type="GO" id="GO:0005615">
    <property type="term" value="C:extracellular space"/>
    <property type="evidence" value="ECO:0007669"/>
    <property type="project" value="TreeGrafter"/>
</dbReference>
<feature type="binding site" evidence="14">
    <location>
        <position position="360"/>
    </location>
    <ligand>
        <name>Zn(2+)</name>
        <dbReference type="ChEBI" id="CHEBI:29105"/>
        <note>catalytic</note>
    </ligand>
</feature>